<feature type="domain" description="Heterokaryon incompatibility" evidence="1">
    <location>
        <begin position="43"/>
        <end position="114"/>
    </location>
</feature>
<keyword evidence="3" id="KW-1185">Reference proteome</keyword>
<name>A0A0D0ACH5_9AGAM</name>
<dbReference type="InterPro" id="IPR052895">
    <property type="entry name" value="HetReg/Transcr_Mod"/>
</dbReference>
<dbReference type="InParanoid" id="A0A0D0ACH5"/>
<sequence length="126" mass="14284">MSTQFCYQALSTATSIRLLRIPKFVSTLQYDLIEVDLENNPIYDALSYTWHLEEQSSATSGVISEFGGSINCNGMKLDVTTNLRDGLLRLEQFRQETLIWIDAICINQQDLEERCSGELRARAGET</sequence>
<reference evidence="2 3" key="1">
    <citation type="submission" date="2014-04" db="EMBL/GenBank/DDBJ databases">
        <authorList>
            <consortium name="DOE Joint Genome Institute"/>
            <person name="Kuo A."/>
            <person name="Ruytinx J."/>
            <person name="Rineau F."/>
            <person name="Colpaert J."/>
            <person name="Kohler A."/>
            <person name="Nagy L.G."/>
            <person name="Floudas D."/>
            <person name="Copeland A."/>
            <person name="Barry K.W."/>
            <person name="Cichocki N."/>
            <person name="Veneault-Fourrey C."/>
            <person name="LaButti K."/>
            <person name="Lindquist E.A."/>
            <person name="Lipzen A."/>
            <person name="Lundell T."/>
            <person name="Morin E."/>
            <person name="Murat C."/>
            <person name="Sun H."/>
            <person name="Tunlid A."/>
            <person name="Henrissat B."/>
            <person name="Grigoriev I.V."/>
            <person name="Hibbett D.S."/>
            <person name="Martin F."/>
            <person name="Nordberg H.P."/>
            <person name="Cantor M.N."/>
            <person name="Hua S.X."/>
        </authorList>
    </citation>
    <scope>NUCLEOTIDE SEQUENCE [LARGE SCALE GENOMIC DNA]</scope>
    <source>
        <strain evidence="2 3">UH-Slu-Lm8-n1</strain>
    </source>
</reference>
<dbReference type="OrthoDB" id="5303367at2759"/>
<accession>A0A0D0ACH5</accession>
<evidence type="ECO:0000313" key="2">
    <source>
        <dbReference type="EMBL" id="KIK47925.1"/>
    </source>
</evidence>
<dbReference type="EMBL" id="KN835142">
    <property type="protein sequence ID" value="KIK47925.1"/>
    <property type="molecule type" value="Genomic_DNA"/>
</dbReference>
<dbReference type="PANTHER" id="PTHR24148:SF73">
    <property type="entry name" value="HET DOMAIN PROTEIN (AFU_ORTHOLOGUE AFUA_8G01020)"/>
    <property type="match status" value="1"/>
</dbReference>
<dbReference type="InterPro" id="IPR010730">
    <property type="entry name" value="HET"/>
</dbReference>
<dbReference type="PANTHER" id="PTHR24148">
    <property type="entry name" value="ANKYRIN REPEAT DOMAIN-CONTAINING PROTEIN 39 HOMOLOG-RELATED"/>
    <property type="match status" value="1"/>
</dbReference>
<dbReference type="Proteomes" id="UP000054485">
    <property type="component" value="Unassembled WGS sequence"/>
</dbReference>
<dbReference type="AlphaFoldDB" id="A0A0D0ACH5"/>
<evidence type="ECO:0000313" key="3">
    <source>
        <dbReference type="Proteomes" id="UP000054485"/>
    </source>
</evidence>
<organism evidence="2 3">
    <name type="scientific">Suillus luteus UH-Slu-Lm8-n1</name>
    <dbReference type="NCBI Taxonomy" id="930992"/>
    <lineage>
        <taxon>Eukaryota</taxon>
        <taxon>Fungi</taxon>
        <taxon>Dikarya</taxon>
        <taxon>Basidiomycota</taxon>
        <taxon>Agaricomycotina</taxon>
        <taxon>Agaricomycetes</taxon>
        <taxon>Agaricomycetidae</taxon>
        <taxon>Boletales</taxon>
        <taxon>Suillineae</taxon>
        <taxon>Suillaceae</taxon>
        <taxon>Suillus</taxon>
    </lineage>
</organism>
<evidence type="ECO:0000259" key="1">
    <source>
        <dbReference type="Pfam" id="PF06985"/>
    </source>
</evidence>
<reference evidence="3" key="2">
    <citation type="submission" date="2015-01" db="EMBL/GenBank/DDBJ databases">
        <title>Evolutionary Origins and Diversification of the Mycorrhizal Mutualists.</title>
        <authorList>
            <consortium name="DOE Joint Genome Institute"/>
            <consortium name="Mycorrhizal Genomics Consortium"/>
            <person name="Kohler A."/>
            <person name="Kuo A."/>
            <person name="Nagy L.G."/>
            <person name="Floudas D."/>
            <person name="Copeland A."/>
            <person name="Barry K.W."/>
            <person name="Cichocki N."/>
            <person name="Veneault-Fourrey C."/>
            <person name="LaButti K."/>
            <person name="Lindquist E.A."/>
            <person name="Lipzen A."/>
            <person name="Lundell T."/>
            <person name="Morin E."/>
            <person name="Murat C."/>
            <person name="Riley R."/>
            <person name="Ohm R."/>
            <person name="Sun H."/>
            <person name="Tunlid A."/>
            <person name="Henrissat B."/>
            <person name="Grigoriev I.V."/>
            <person name="Hibbett D.S."/>
            <person name="Martin F."/>
        </authorList>
    </citation>
    <scope>NUCLEOTIDE SEQUENCE [LARGE SCALE GENOMIC DNA]</scope>
    <source>
        <strain evidence="3">UH-Slu-Lm8-n1</strain>
    </source>
</reference>
<proteinExistence type="predicted"/>
<gene>
    <name evidence="2" type="ORF">CY34DRAFT_798790</name>
</gene>
<dbReference type="Pfam" id="PF06985">
    <property type="entry name" value="HET"/>
    <property type="match status" value="1"/>
</dbReference>
<dbReference type="HOGENOM" id="CLU_004184_6_2_1"/>
<protein>
    <recommendedName>
        <fullName evidence="1">Heterokaryon incompatibility domain-containing protein</fullName>
    </recommendedName>
</protein>